<dbReference type="Proteomes" id="UP000789375">
    <property type="component" value="Unassembled WGS sequence"/>
</dbReference>
<proteinExistence type="predicted"/>
<organism evidence="1 2">
    <name type="scientific">Funneliformis mosseae</name>
    <name type="common">Endomycorrhizal fungus</name>
    <name type="synonym">Glomus mosseae</name>
    <dbReference type="NCBI Taxonomy" id="27381"/>
    <lineage>
        <taxon>Eukaryota</taxon>
        <taxon>Fungi</taxon>
        <taxon>Fungi incertae sedis</taxon>
        <taxon>Mucoromycota</taxon>
        <taxon>Glomeromycotina</taxon>
        <taxon>Glomeromycetes</taxon>
        <taxon>Glomerales</taxon>
        <taxon>Glomeraceae</taxon>
        <taxon>Funneliformis</taxon>
    </lineage>
</organism>
<gene>
    <name evidence="1" type="ORF">FMOSSE_LOCUS7453</name>
</gene>
<protein>
    <submittedName>
        <fullName evidence="1">2184_t:CDS:1</fullName>
    </submittedName>
</protein>
<dbReference type="EMBL" id="CAJVPP010001745">
    <property type="protein sequence ID" value="CAG8571031.1"/>
    <property type="molecule type" value="Genomic_DNA"/>
</dbReference>
<evidence type="ECO:0000313" key="1">
    <source>
        <dbReference type="EMBL" id="CAG8571031.1"/>
    </source>
</evidence>
<sequence length="95" mass="11135">SKMPPDEAIEELVTKIFNYDLCSSNATEVTEVICHSKRVLTDFCSKFNYKVNTKVKEFKEIRRREGNIAAPTRMDIEKFMSVKAVERILNRYLKQ</sequence>
<evidence type="ECO:0000313" key="2">
    <source>
        <dbReference type="Proteomes" id="UP000789375"/>
    </source>
</evidence>
<accession>A0A9N9G1N4</accession>
<feature type="non-terminal residue" evidence="1">
    <location>
        <position position="1"/>
    </location>
</feature>
<dbReference type="AlphaFoldDB" id="A0A9N9G1N4"/>
<keyword evidence="2" id="KW-1185">Reference proteome</keyword>
<comment type="caution">
    <text evidence="1">The sequence shown here is derived from an EMBL/GenBank/DDBJ whole genome shotgun (WGS) entry which is preliminary data.</text>
</comment>
<name>A0A9N9G1N4_FUNMO</name>
<reference evidence="1" key="1">
    <citation type="submission" date="2021-06" db="EMBL/GenBank/DDBJ databases">
        <authorList>
            <person name="Kallberg Y."/>
            <person name="Tangrot J."/>
            <person name="Rosling A."/>
        </authorList>
    </citation>
    <scope>NUCLEOTIDE SEQUENCE</scope>
    <source>
        <strain evidence="1">87-6 pot B 2015</strain>
    </source>
</reference>